<proteinExistence type="predicted"/>
<evidence type="ECO:0000313" key="2">
    <source>
        <dbReference type="Proteomes" id="UP000326396"/>
    </source>
</evidence>
<sequence length="122" mass="13500">MVVEIPLSSTRTLPINRSALGNVTDFGWKLICSQVLEADFENIKGRDFNRSNGRGNARGSTGVLTYLQVLKSWLRSSVKNIRNDYHNASAGQINGYGALCRHKPTVTLGSSGCVMMMIRMFM</sequence>
<dbReference type="Proteomes" id="UP000326396">
    <property type="component" value="Linkage Group LG9"/>
</dbReference>
<reference evidence="1 2" key="1">
    <citation type="submission" date="2019-05" db="EMBL/GenBank/DDBJ databases">
        <title>Mikania micrantha, genome provides insights into the molecular mechanism of rapid growth.</title>
        <authorList>
            <person name="Liu B."/>
        </authorList>
    </citation>
    <scope>NUCLEOTIDE SEQUENCE [LARGE SCALE GENOMIC DNA]</scope>
    <source>
        <strain evidence="1">NLD-2019</strain>
        <tissue evidence="1">Leaf</tissue>
    </source>
</reference>
<protein>
    <submittedName>
        <fullName evidence="1">Uncharacterized protein</fullName>
    </submittedName>
</protein>
<accession>A0A5N6LPM1</accession>
<comment type="caution">
    <text evidence="1">The sequence shown here is derived from an EMBL/GenBank/DDBJ whole genome shotgun (WGS) entry which is preliminary data.</text>
</comment>
<name>A0A5N6LPM1_9ASTR</name>
<dbReference type="EMBL" id="SZYD01000019">
    <property type="protein sequence ID" value="KAD2394124.1"/>
    <property type="molecule type" value="Genomic_DNA"/>
</dbReference>
<dbReference type="AlphaFoldDB" id="A0A5N6LPM1"/>
<keyword evidence="2" id="KW-1185">Reference proteome</keyword>
<organism evidence="1 2">
    <name type="scientific">Mikania micrantha</name>
    <name type="common">bitter vine</name>
    <dbReference type="NCBI Taxonomy" id="192012"/>
    <lineage>
        <taxon>Eukaryota</taxon>
        <taxon>Viridiplantae</taxon>
        <taxon>Streptophyta</taxon>
        <taxon>Embryophyta</taxon>
        <taxon>Tracheophyta</taxon>
        <taxon>Spermatophyta</taxon>
        <taxon>Magnoliopsida</taxon>
        <taxon>eudicotyledons</taxon>
        <taxon>Gunneridae</taxon>
        <taxon>Pentapetalae</taxon>
        <taxon>asterids</taxon>
        <taxon>campanulids</taxon>
        <taxon>Asterales</taxon>
        <taxon>Asteraceae</taxon>
        <taxon>Asteroideae</taxon>
        <taxon>Heliantheae alliance</taxon>
        <taxon>Eupatorieae</taxon>
        <taxon>Mikania</taxon>
    </lineage>
</organism>
<evidence type="ECO:0000313" key="1">
    <source>
        <dbReference type="EMBL" id="KAD2394124.1"/>
    </source>
</evidence>
<gene>
    <name evidence="1" type="ORF">E3N88_41101</name>
</gene>